<dbReference type="Proteomes" id="UP000016843">
    <property type="component" value="Unassembled WGS sequence"/>
</dbReference>
<dbReference type="AlphaFoldDB" id="U5C7T4"/>
<name>U5C7T4_9BACT</name>
<protein>
    <submittedName>
        <fullName evidence="1">Uncharacterized protein</fullName>
    </submittedName>
</protein>
<comment type="caution">
    <text evidence="1">The sequence shown here is derived from an EMBL/GenBank/DDBJ whole genome shotgun (WGS) entry which is preliminary data.</text>
</comment>
<reference evidence="1 2" key="1">
    <citation type="journal article" date="2013" name="Genome Announc.">
        <title>Draft Genome Sequence of the Psychrophilic and Alkaliphilic Rhodonellum psychrophilum Strain GCM71T.</title>
        <authorList>
            <person name="Hauptmann A.L."/>
            <person name="Glaring M.A."/>
            <person name="Hallin P.F."/>
            <person name="Prieme A."/>
            <person name="Stougaard P."/>
        </authorList>
    </citation>
    <scope>NUCLEOTIDE SEQUENCE [LARGE SCALE GENOMIC DNA]</scope>
    <source>
        <strain evidence="1 2">GCM71</strain>
    </source>
</reference>
<keyword evidence="2" id="KW-1185">Reference proteome</keyword>
<evidence type="ECO:0000313" key="1">
    <source>
        <dbReference type="EMBL" id="ERM84267.1"/>
    </source>
</evidence>
<evidence type="ECO:0000313" key="2">
    <source>
        <dbReference type="Proteomes" id="UP000016843"/>
    </source>
</evidence>
<organism evidence="1 2">
    <name type="scientific">Rhodonellum psychrophilum GCM71 = DSM 17998</name>
    <dbReference type="NCBI Taxonomy" id="1123057"/>
    <lineage>
        <taxon>Bacteria</taxon>
        <taxon>Pseudomonadati</taxon>
        <taxon>Bacteroidota</taxon>
        <taxon>Cytophagia</taxon>
        <taxon>Cytophagales</taxon>
        <taxon>Cytophagaceae</taxon>
        <taxon>Rhodonellum</taxon>
    </lineage>
</organism>
<dbReference type="EMBL" id="AWXR01000005">
    <property type="protein sequence ID" value="ERM84267.1"/>
    <property type="molecule type" value="Genomic_DNA"/>
</dbReference>
<sequence>MGADKSSLPKVNGLYGIKKQTLMKGSKKQWNCFSPKFALGLQVRV</sequence>
<proteinExistence type="predicted"/>
<gene>
    <name evidence="1" type="ORF">P872_14570</name>
</gene>
<accession>U5C7T4</accession>